<dbReference type="RefSeq" id="WP_209701501.1">
    <property type="nucleotide sequence ID" value="NZ_JAGGLM010000004.1"/>
</dbReference>
<gene>
    <name evidence="2" type="ORF">J2Z42_001051</name>
</gene>
<evidence type="ECO:0000313" key="2">
    <source>
        <dbReference type="EMBL" id="MBP2032386.1"/>
    </source>
</evidence>
<feature type="transmembrane region" description="Helical" evidence="1">
    <location>
        <begin position="70"/>
        <end position="90"/>
    </location>
</feature>
<organism evidence="2 3">
    <name type="scientific">Clostridium algifaecis</name>
    <dbReference type="NCBI Taxonomy" id="1472040"/>
    <lineage>
        <taxon>Bacteria</taxon>
        <taxon>Bacillati</taxon>
        <taxon>Bacillota</taxon>
        <taxon>Clostridia</taxon>
        <taxon>Eubacteriales</taxon>
        <taxon>Clostridiaceae</taxon>
        <taxon>Clostridium</taxon>
    </lineage>
</organism>
<name>A0ABS4KQR1_9CLOT</name>
<comment type="caution">
    <text evidence="2">The sequence shown here is derived from an EMBL/GenBank/DDBJ whole genome shotgun (WGS) entry which is preliminary data.</text>
</comment>
<dbReference type="EMBL" id="JAGGLM010000004">
    <property type="protein sequence ID" value="MBP2032386.1"/>
    <property type="molecule type" value="Genomic_DNA"/>
</dbReference>
<feature type="transmembrane region" description="Helical" evidence="1">
    <location>
        <begin position="37"/>
        <end position="58"/>
    </location>
</feature>
<accession>A0ABS4KQR1</accession>
<keyword evidence="1" id="KW-0472">Membrane</keyword>
<reference evidence="2 3" key="1">
    <citation type="submission" date="2021-03" db="EMBL/GenBank/DDBJ databases">
        <title>Genomic Encyclopedia of Type Strains, Phase IV (KMG-IV): sequencing the most valuable type-strain genomes for metagenomic binning, comparative biology and taxonomic classification.</title>
        <authorList>
            <person name="Goeker M."/>
        </authorList>
    </citation>
    <scope>NUCLEOTIDE SEQUENCE [LARGE SCALE GENOMIC DNA]</scope>
    <source>
        <strain evidence="2 3">DSM 28783</strain>
    </source>
</reference>
<evidence type="ECO:0000313" key="3">
    <source>
        <dbReference type="Proteomes" id="UP001519307"/>
    </source>
</evidence>
<proteinExistence type="predicted"/>
<feature type="transmembrane region" description="Helical" evidence="1">
    <location>
        <begin position="12"/>
        <end position="31"/>
    </location>
</feature>
<dbReference type="Proteomes" id="UP001519307">
    <property type="component" value="Unassembled WGS sequence"/>
</dbReference>
<evidence type="ECO:0000256" key="1">
    <source>
        <dbReference type="SAM" id="Phobius"/>
    </source>
</evidence>
<feature type="transmembrane region" description="Helical" evidence="1">
    <location>
        <begin position="96"/>
        <end position="117"/>
    </location>
</feature>
<sequence length="120" mass="13751">MNRDIVYMMKKVSIINLFFGIILGIIVQILFKNYGLFIMLGMIIAVLNFFINGTLGGLAFEKFKNSSASLYMISFILRIVIAAGIGYYIFKCNKYYTIAYLFGYTSHLMGIYIYSVIKNK</sequence>
<protein>
    <submittedName>
        <fullName evidence="2">ATP synthase protein I</fullName>
    </submittedName>
</protein>
<keyword evidence="3" id="KW-1185">Reference proteome</keyword>
<keyword evidence="1" id="KW-1133">Transmembrane helix</keyword>
<keyword evidence="1" id="KW-0812">Transmembrane</keyword>